<evidence type="ECO:0000259" key="1">
    <source>
        <dbReference type="SMART" id="SM00881"/>
    </source>
</evidence>
<evidence type="ECO:0000313" key="3">
    <source>
        <dbReference type="Proteomes" id="UP000272193"/>
    </source>
</evidence>
<dbReference type="EMBL" id="RKQL01000004">
    <property type="protein sequence ID" value="RPE66682.1"/>
    <property type="molecule type" value="Genomic_DNA"/>
</dbReference>
<dbReference type="Gene3D" id="3.40.50.720">
    <property type="entry name" value="NAD(P)-binding Rossmann-like Domain"/>
    <property type="match status" value="1"/>
</dbReference>
<dbReference type="SUPFAM" id="SSF51735">
    <property type="entry name" value="NAD(P)-binding Rossmann-fold domains"/>
    <property type="match status" value="1"/>
</dbReference>
<accession>A0A3N4U899</accession>
<comment type="caution">
    <text evidence="2">The sequence shown here is derived from an EMBL/GenBank/DDBJ whole genome shotgun (WGS) entry which is preliminary data.</text>
</comment>
<gene>
    <name evidence="2" type="ORF">EDC62_1754</name>
</gene>
<dbReference type="OrthoDB" id="9804695at2"/>
<dbReference type="Pfam" id="PF13380">
    <property type="entry name" value="CoA_binding_2"/>
    <property type="match status" value="1"/>
</dbReference>
<dbReference type="Proteomes" id="UP000272193">
    <property type="component" value="Unassembled WGS sequence"/>
</dbReference>
<protein>
    <recommendedName>
        <fullName evidence="1">CoA-binding domain-containing protein</fullName>
    </recommendedName>
</protein>
<dbReference type="RefSeq" id="WP_124222741.1">
    <property type="nucleotide sequence ID" value="NZ_RKQL01000004.1"/>
</dbReference>
<dbReference type="SMART" id="SM00881">
    <property type="entry name" value="CoA_binding"/>
    <property type="match status" value="1"/>
</dbReference>
<organism evidence="2 3">
    <name type="scientific">Tibeticola sediminis</name>
    <dbReference type="NCBI Taxonomy" id="1917811"/>
    <lineage>
        <taxon>Bacteria</taxon>
        <taxon>Pseudomonadati</taxon>
        <taxon>Pseudomonadota</taxon>
        <taxon>Betaproteobacteria</taxon>
        <taxon>Burkholderiales</taxon>
        <taxon>Comamonadaceae</taxon>
        <taxon>Tibeticola</taxon>
    </lineage>
</organism>
<dbReference type="PANTHER" id="PTHR33303">
    <property type="entry name" value="CYTOPLASMIC PROTEIN-RELATED"/>
    <property type="match status" value="1"/>
</dbReference>
<keyword evidence="3" id="KW-1185">Reference proteome</keyword>
<dbReference type="InterPro" id="IPR003781">
    <property type="entry name" value="CoA-bd"/>
</dbReference>
<dbReference type="AlphaFoldDB" id="A0A3N4U899"/>
<evidence type="ECO:0000313" key="2">
    <source>
        <dbReference type="EMBL" id="RPE66682.1"/>
    </source>
</evidence>
<name>A0A3N4U899_9BURK</name>
<reference evidence="2 3" key="1">
    <citation type="submission" date="2018-11" db="EMBL/GenBank/DDBJ databases">
        <title>Genomic Encyclopedia of Type Strains, Phase IV (KMG-IV): sequencing the most valuable type-strain genomes for metagenomic binning, comparative biology and taxonomic classification.</title>
        <authorList>
            <person name="Goeker M."/>
        </authorList>
    </citation>
    <scope>NUCLEOTIDE SEQUENCE [LARGE SCALE GENOMIC DNA]</scope>
    <source>
        <strain evidence="2 3">DSM 101684</strain>
    </source>
</reference>
<dbReference type="PANTHER" id="PTHR33303:SF2">
    <property type="entry name" value="COA-BINDING DOMAIN-CONTAINING PROTEIN"/>
    <property type="match status" value="1"/>
</dbReference>
<dbReference type="InterPro" id="IPR036291">
    <property type="entry name" value="NAD(P)-bd_dom_sf"/>
</dbReference>
<proteinExistence type="predicted"/>
<sequence>MTTDAPFDREAQTIARLLDTCRTVAVVGLSPKPTRESHDVARVMQASGWRIVPVNPVAAGQTILGEPVYASLREAAEHARIDLVNVFRQSEDVPPVVDEAIAIGAPAIWLQLGIRHDEAAARARAAGLAVVQDKCLKVEWARRSVRPGDTP</sequence>
<feature type="domain" description="CoA-binding" evidence="1">
    <location>
        <begin position="18"/>
        <end position="114"/>
    </location>
</feature>